<feature type="compositionally biased region" description="Low complexity" evidence="5">
    <location>
        <begin position="1935"/>
        <end position="1949"/>
    </location>
</feature>
<evidence type="ECO:0000256" key="1">
    <source>
        <dbReference type="ARBA" id="ARBA00004123"/>
    </source>
</evidence>
<evidence type="ECO:0000256" key="4">
    <source>
        <dbReference type="SAM" id="Coils"/>
    </source>
</evidence>
<dbReference type="GeneID" id="64691977"/>
<dbReference type="Pfam" id="PF25785">
    <property type="entry name" value="TPR"/>
    <property type="match status" value="1"/>
</dbReference>
<feature type="coiled-coil region" evidence="4">
    <location>
        <begin position="1379"/>
        <end position="1613"/>
    </location>
</feature>
<keyword evidence="2 4" id="KW-0175">Coiled coil</keyword>
<evidence type="ECO:0000256" key="2">
    <source>
        <dbReference type="ARBA" id="ARBA00023054"/>
    </source>
</evidence>
<feature type="domain" description="Nucleoprotein TPR/MLP1-2" evidence="6">
    <location>
        <begin position="1129"/>
        <end position="1256"/>
    </location>
</feature>
<organism evidence="9 10">
    <name type="scientific">Suillus discolor</name>
    <dbReference type="NCBI Taxonomy" id="1912936"/>
    <lineage>
        <taxon>Eukaryota</taxon>
        <taxon>Fungi</taxon>
        <taxon>Dikarya</taxon>
        <taxon>Basidiomycota</taxon>
        <taxon>Agaricomycotina</taxon>
        <taxon>Agaricomycetes</taxon>
        <taxon>Agaricomycetidae</taxon>
        <taxon>Boletales</taxon>
        <taxon>Suillineae</taxon>
        <taxon>Suillaceae</taxon>
        <taxon>Suillus</taxon>
    </lineage>
</organism>
<feature type="coiled-coil region" evidence="4">
    <location>
        <begin position="1651"/>
        <end position="1685"/>
    </location>
</feature>
<keyword evidence="10" id="KW-1185">Reference proteome</keyword>
<feature type="compositionally biased region" description="Basic and acidic residues" evidence="5">
    <location>
        <begin position="241"/>
        <end position="263"/>
    </location>
</feature>
<protein>
    <recommendedName>
        <fullName evidence="11">Nucleoprotein TPR/MLP1 domain-containing protein</fullName>
    </recommendedName>
</protein>
<feature type="compositionally biased region" description="Pro residues" evidence="5">
    <location>
        <begin position="1977"/>
        <end position="1989"/>
    </location>
</feature>
<evidence type="ECO:0008006" key="11">
    <source>
        <dbReference type="Google" id="ProtNLM"/>
    </source>
</evidence>
<dbReference type="EMBL" id="JABBWM010000080">
    <property type="protein sequence ID" value="KAG2094248.1"/>
    <property type="molecule type" value="Genomic_DNA"/>
</dbReference>
<comment type="caution">
    <text evidence="9">The sequence shown here is derived from an EMBL/GenBank/DDBJ whole genome shotgun (WGS) entry which is preliminary data.</text>
</comment>
<sequence>MYVWNRGVGVYSRPCIVCNFKVLQGSGRHLSPYYMVGTRRKSKAAAAAATQNDFDGTSTQGTDEFSHPPPFSIPLPIDIDVEALSSLIPEVSFATPTPETIVSVYRLLLAQVTETNATQRDLEEARAEVERREVELDQAYQDAENKTKSLETSLENVQSQLTVTRQEKEQLAASKNGLEAQISNLSTSQYTSSTELDQFKHRIEDAEREKRDLMGVVNRLKEDATQRDDEVQNLRNSLRQARQEHQTQETQVRELRSSETSSKFKIDSLTQQLQLAQSEVERATIELSSKIEEHAKYRRTKHAELATLQAAHDSLTQQHSASESAFKALQSAHSSQAHQLTQALARVQDLTGQLAEQEAAFTNEASGLRRLVSIMEDREKQAKEIVEGIEREWAGVGERAERREAALHAEVEKEKRAREEAERKVDQLETVLERMNRGELPVASRAASVPGTPATPARNSAQAAGMEGMFGLSPTVAMVSRAQKTGKTFTEVYADYVRLQDEFAKKSSEYDHMDRTLSAVLAQIEERAPILSQQREEYDRLQSEAAQLALQLSTALAEREANSNAFQEASQKLKKSHSENELLQRQLDDLGRQVQTLLKELGRRTDPSLPTDVEMEEMEALPAENIDAVITNNLVLFRSIGGLQEQNQKLLKIVRELGSKMEAEEHEYREALDQEQSEAVREAHEAIQDLAAQLERQKKSSDMTIQAYMKERDALKAMLARAERSGLHAGVNGDINGVAGPIKNNLAAELEDVQAQFEAYKAEMGTDSVKLREELQQAHRDLGQVNVTLAKANAKVEYLTDRHRMSQDEAALHTRDLDNLTKRNQQLYDQYTRIDIECNRAQQELSEANSRVEQLRNENANLRAEKKIWESVQARLVQENKTLSVERSHLADLMANVQRMHGDLERSGENDRRRLENQIQAMDDQTKDLKAQLSQERDSVRHVTLQKDIDLKDLQTRLDKTTEQLSQVRESLVGAETSKVHLQERVDQLTRQLQGNEEKLAVYERRPSVANGAAPATEQDLPREQQLEQEVAELRSALKVAQVDLAAARSHMQQFQEISQANEAALSALNATHDQYKAETEAQISKNELEYKILQDKLRSVEDGIRQSADKLSELQRTFESERLVWTNDKKILEDTIVDLSTSEKTSETDRTTRESEVRQQEERALAAEDRYSREVVLHAESIKTIEALKQQLSVAQTTSRENLSEAANAQAKLAASEGSWKQQKETLDKEIADLNARSRDLSAQNALLHQHLETVSTQATRIRQAADSSATDSTSGDADIGGDVDTKVSELRSVVAYLRKEKEIVDLQLELSKQENVRLKAQIEHLTQSLQETRATLAEERERAMEAATSDAQHAEMLERINQFNILRESNATLRADCETYAKRSRELDAKLQALSAELEPVKEQARVAQAELRARDAQITRLEGESRRWQERNAQLLSKYDRTDPAEIQTLKDEIETLKTQKADVEKVATEHEERANTIQARLSRLEANFRTHKDSNTKNVDKFKSSLGLLNSEKSQLNATVNELEGKIKTLTAERDALRTTSASDASQQLNSQLETLRQEKVALEQALANERAVKAQASPEGPSDQATLIASLREERDRLLAENEALSKAGSSTLPSDAAHSWESEKLELIKARDEALARASTLDDTAKKASDNVRNLRQSNDKFQARIQEMHRARERFNSEQAAAVAAAVEKAKSEMTAGGTFVNTEELSKKHAQELEALRAQLTTQHEAALKAAVDAATKAAKPEAATSSDEATKAAIAAAIAAHDAELQERHNAELDTAVERGRLESQAKSKIKDGQLVRSQAKLKDLEAQVLEWRKAGLIPEAPPPQTPTASTSKIPPPVTAAASTSQPVTASTQVATASSATAVKPAAAAPAGQPAAASGEKPPTSGAVSLGVPRGGRGRVAPRGTGRGINIRGAAPGRGGAPPPAATTSGTTGIAIIGAASKRSREEDLVTDDSLAKRLKPAAETTAPKPPVTLRRPPPT</sequence>
<feature type="compositionally biased region" description="Basic and acidic residues" evidence="5">
    <location>
        <begin position="1145"/>
        <end position="1166"/>
    </location>
</feature>
<dbReference type="InterPro" id="IPR057577">
    <property type="entry name" value="Nucleoprot-TPR/MLP1_dom"/>
</dbReference>
<feature type="region of interest" description="Disordered" evidence="5">
    <location>
        <begin position="1142"/>
        <end position="1166"/>
    </location>
</feature>
<evidence type="ECO:0000259" key="7">
    <source>
        <dbReference type="Pfam" id="PF25481"/>
    </source>
</evidence>
<dbReference type="InterPro" id="IPR057974">
    <property type="entry name" value="NUA/TPR/MLP1-2-like_dom"/>
</dbReference>
<feature type="coiled-coil region" evidence="4">
    <location>
        <begin position="654"/>
        <end position="763"/>
    </location>
</feature>
<evidence type="ECO:0000256" key="3">
    <source>
        <dbReference type="ARBA" id="ARBA00023242"/>
    </source>
</evidence>
<feature type="region of interest" description="Disordered" evidence="5">
    <location>
        <begin position="240"/>
        <end position="263"/>
    </location>
</feature>
<dbReference type="InterPro" id="IPR012929">
    <property type="entry name" value="Nucleoprot-TPR/MLP1-2_dom"/>
</dbReference>
<dbReference type="OrthoDB" id="343070at2759"/>
<dbReference type="GO" id="GO:0005643">
    <property type="term" value="C:nuclear pore"/>
    <property type="evidence" value="ECO:0007669"/>
    <property type="project" value="TreeGrafter"/>
</dbReference>
<evidence type="ECO:0000259" key="8">
    <source>
        <dbReference type="Pfam" id="PF25785"/>
    </source>
</evidence>
<dbReference type="Proteomes" id="UP000823399">
    <property type="component" value="Unassembled WGS sequence"/>
</dbReference>
<dbReference type="GO" id="GO:0006406">
    <property type="term" value="P:mRNA export from nucleus"/>
    <property type="evidence" value="ECO:0007669"/>
    <property type="project" value="TreeGrafter"/>
</dbReference>
<feature type="coiled-coil region" evidence="4">
    <location>
        <begin position="810"/>
        <end position="872"/>
    </location>
</feature>
<comment type="subcellular location">
    <subcellularLocation>
        <location evidence="1">Nucleus</location>
    </subcellularLocation>
</comment>
<evidence type="ECO:0000256" key="5">
    <source>
        <dbReference type="SAM" id="MobiDB-lite"/>
    </source>
</evidence>
<feature type="coiled-coil region" evidence="4">
    <location>
        <begin position="340"/>
        <end position="438"/>
    </location>
</feature>
<feature type="coiled-coil region" evidence="4">
    <location>
        <begin position="1298"/>
        <end position="1348"/>
    </location>
</feature>
<evidence type="ECO:0000313" key="9">
    <source>
        <dbReference type="EMBL" id="KAG2094248.1"/>
    </source>
</evidence>
<feature type="coiled-coil region" evidence="4">
    <location>
        <begin position="531"/>
        <end position="600"/>
    </location>
</feature>
<evidence type="ECO:0000313" key="10">
    <source>
        <dbReference type="Proteomes" id="UP000823399"/>
    </source>
</evidence>
<name>A0A9P7JNM9_9AGAM</name>
<feature type="domain" description="Nucleoprotein TPR/MPL1" evidence="7">
    <location>
        <begin position="257"/>
        <end position="331"/>
    </location>
</feature>
<dbReference type="Pfam" id="PF25481">
    <property type="entry name" value="Nucleoprot-TPR"/>
    <property type="match status" value="1"/>
</dbReference>
<evidence type="ECO:0000259" key="6">
    <source>
        <dbReference type="Pfam" id="PF07926"/>
    </source>
</evidence>
<dbReference type="PANTHER" id="PTHR18898">
    <property type="entry name" value="NUCLEOPROTEIN TPR-RELATED"/>
    <property type="match status" value="1"/>
</dbReference>
<dbReference type="Pfam" id="PF07926">
    <property type="entry name" value="TPR_MLP1_2"/>
    <property type="match status" value="1"/>
</dbReference>
<gene>
    <name evidence="9" type="ORF">F5147DRAFT_417202</name>
</gene>
<feature type="region of interest" description="Disordered" evidence="5">
    <location>
        <begin position="1880"/>
        <end position="1989"/>
    </location>
</feature>
<accession>A0A9P7JNM9</accession>
<dbReference type="RefSeq" id="XP_041287483.1">
    <property type="nucleotide sequence ID" value="XM_041429718.1"/>
</dbReference>
<feature type="region of interest" description="Disordered" evidence="5">
    <location>
        <begin position="1825"/>
        <end position="1855"/>
    </location>
</feature>
<feature type="domain" description="NUA/TPR/MLP1-2-like" evidence="8">
    <location>
        <begin position="566"/>
        <end position="665"/>
    </location>
</feature>
<proteinExistence type="predicted"/>
<reference evidence="9" key="1">
    <citation type="journal article" date="2020" name="New Phytol.">
        <title>Comparative genomics reveals dynamic genome evolution in host specialist ectomycorrhizal fungi.</title>
        <authorList>
            <person name="Lofgren L.A."/>
            <person name="Nguyen N.H."/>
            <person name="Vilgalys R."/>
            <person name="Ruytinx J."/>
            <person name="Liao H.L."/>
            <person name="Branco S."/>
            <person name="Kuo A."/>
            <person name="LaButti K."/>
            <person name="Lipzen A."/>
            <person name="Andreopoulos W."/>
            <person name="Pangilinan J."/>
            <person name="Riley R."/>
            <person name="Hundley H."/>
            <person name="Na H."/>
            <person name="Barry K."/>
            <person name="Grigoriev I.V."/>
            <person name="Stajich J.E."/>
            <person name="Kennedy P.G."/>
        </authorList>
    </citation>
    <scope>NUCLEOTIDE SEQUENCE</scope>
    <source>
        <strain evidence="9">FC423</strain>
    </source>
</reference>
<keyword evidence="3" id="KW-0539">Nucleus</keyword>
<dbReference type="GO" id="GO:0017056">
    <property type="term" value="F:structural constituent of nuclear pore"/>
    <property type="evidence" value="ECO:0007669"/>
    <property type="project" value="TreeGrafter"/>
</dbReference>
<dbReference type="GO" id="GO:0006606">
    <property type="term" value="P:protein import into nucleus"/>
    <property type="evidence" value="ECO:0007669"/>
    <property type="project" value="InterPro"/>
</dbReference>
<feature type="coiled-coil region" evidence="4">
    <location>
        <begin position="905"/>
        <end position="1044"/>
    </location>
</feature>
<feature type="compositionally biased region" description="Low complexity" evidence="5">
    <location>
        <begin position="1908"/>
        <end position="1924"/>
    </location>
</feature>
<dbReference type="PANTHER" id="PTHR18898:SF2">
    <property type="entry name" value="NUCLEOPROTEIN TPR"/>
    <property type="match status" value="1"/>
</dbReference>